<keyword evidence="8" id="KW-1185">Reference proteome</keyword>
<dbReference type="NCBIfam" id="TIGR02937">
    <property type="entry name" value="sigma70-ECF"/>
    <property type="match status" value="1"/>
</dbReference>
<dbReference type="AlphaFoldDB" id="A0A6F8XNJ2"/>
<organism evidence="7 8">
    <name type="scientific">Phytohabitans flavus</name>
    <dbReference type="NCBI Taxonomy" id="1076124"/>
    <lineage>
        <taxon>Bacteria</taxon>
        <taxon>Bacillati</taxon>
        <taxon>Actinomycetota</taxon>
        <taxon>Actinomycetes</taxon>
        <taxon>Micromonosporales</taxon>
        <taxon>Micromonosporaceae</taxon>
    </lineage>
</organism>
<dbReference type="Pfam" id="PF08281">
    <property type="entry name" value="Sigma70_r4_2"/>
    <property type="match status" value="1"/>
</dbReference>
<evidence type="ECO:0000259" key="6">
    <source>
        <dbReference type="Pfam" id="PF08281"/>
    </source>
</evidence>
<evidence type="ECO:0000256" key="1">
    <source>
        <dbReference type="ARBA" id="ARBA00010641"/>
    </source>
</evidence>
<dbReference type="GO" id="GO:0003677">
    <property type="term" value="F:DNA binding"/>
    <property type="evidence" value="ECO:0007669"/>
    <property type="project" value="UniProtKB-KW"/>
</dbReference>
<dbReference type="PANTHER" id="PTHR43133:SF50">
    <property type="entry name" value="ECF RNA POLYMERASE SIGMA FACTOR SIGM"/>
    <property type="match status" value="1"/>
</dbReference>
<dbReference type="Gene3D" id="1.10.1740.10">
    <property type="match status" value="1"/>
</dbReference>
<dbReference type="GO" id="GO:0006352">
    <property type="term" value="P:DNA-templated transcription initiation"/>
    <property type="evidence" value="ECO:0007669"/>
    <property type="project" value="InterPro"/>
</dbReference>
<evidence type="ECO:0000313" key="8">
    <source>
        <dbReference type="Proteomes" id="UP000502508"/>
    </source>
</evidence>
<reference evidence="7 8" key="2">
    <citation type="submission" date="2020-03" db="EMBL/GenBank/DDBJ databases">
        <authorList>
            <person name="Ichikawa N."/>
            <person name="Kimura A."/>
            <person name="Kitahashi Y."/>
            <person name="Uohara A."/>
        </authorList>
    </citation>
    <scope>NUCLEOTIDE SEQUENCE [LARGE SCALE GENOMIC DNA]</scope>
    <source>
        <strain evidence="7 8">NBRC 107702</strain>
    </source>
</reference>
<evidence type="ECO:0000313" key="7">
    <source>
        <dbReference type="EMBL" id="BCB75395.1"/>
    </source>
</evidence>
<dbReference type="InterPro" id="IPR013325">
    <property type="entry name" value="RNA_pol_sigma_r2"/>
</dbReference>
<comment type="similarity">
    <text evidence="1">Belongs to the sigma-70 factor family. ECF subfamily.</text>
</comment>
<sequence length="169" mass="19274">MTFEEFVDARLMAILRYAIVVAWDRHLAEDITQNVLARAQPRWDRISRTGVPELYVKRMILNEFLSWRRRREVRVVVAAGDRIESLSAPFPDPAERLADRDTMMRLIALLSPKQRAVIALRFYEDMSIDEIAELTGARPTTVRTHLARALAALREALPATILSTTGSDT</sequence>
<dbReference type="InterPro" id="IPR036388">
    <property type="entry name" value="WH-like_DNA-bd_sf"/>
</dbReference>
<protein>
    <submittedName>
        <fullName evidence="7">RNA polymerase sigma24 factor</fullName>
    </submittedName>
</protein>
<dbReference type="Gene3D" id="1.10.10.10">
    <property type="entry name" value="Winged helix-like DNA-binding domain superfamily/Winged helix DNA-binding domain"/>
    <property type="match status" value="1"/>
</dbReference>
<keyword evidence="4" id="KW-0238">DNA-binding</keyword>
<dbReference type="InterPro" id="IPR013324">
    <property type="entry name" value="RNA_pol_sigma_r3/r4-like"/>
</dbReference>
<evidence type="ECO:0000256" key="2">
    <source>
        <dbReference type="ARBA" id="ARBA00023015"/>
    </source>
</evidence>
<evidence type="ECO:0000256" key="4">
    <source>
        <dbReference type="ARBA" id="ARBA00023125"/>
    </source>
</evidence>
<proteinExistence type="inferred from homology"/>
<keyword evidence="5" id="KW-0804">Transcription</keyword>
<gene>
    <name evidence="7" type="ORF">Pflav_018050</name>
</gene>
<name>A0A6F8XNJ2_9ACTN</name>
<dbReference type="KEGG" id="pfla:Pflav_018050"/>
<accession>A0A6F8XNJ2</accession>
<evidence type="ECO:0000256" key="3">
    <source>
        <dbReference type="ARBA" id="ARBA00023082"/>
    </source>
</evidence>
<dbReference type="SUPFAM" id="SSF88659">
    <property type="entry name" value="Sigma3 and sigma4 domains of RNA polymerase sigma factors"/>
    <property type="match status" value="1"/>
</dbReference>
<dbReference type="GO" id="GO:0016987">
    <property type="term" value="F:sigma factor activity"/>
    <property type="evidence" value="ECO:0007669"/>
    <property type="project" value="UniProtKB-KW"/>
</dbReference>
<dbReference type="InterPro" id="IPR039425">
    <property type="entry name" value="RNA_pol_sigma-70-like"/>
</dbReference>
<dbReference type="EMBL" id="AP022870">
    <property type="protein sequence ID" value="BCB75395.1"/>
    <property type="molecule type" value="Genomic_DNA"/>
</dbReference>
<dbReference type="RefSeq" id="WP_173035183.1">
    <property type="nucleotide sequence ID" value="NZ_AP022870.1"/>
</dbReference>
<reference evidence="7 8" key="1">
    <citation type="submission" date="2020-03" db="EMBL/GenBank/DDBJ databases">
        <title>Whole genome shotgun sequence of Phytohabitans flavus NBRC 107702.</title>
        <authorList>
            <person name="Komaki H."/>
            <person name="Tamura T."/>
        </authorList>
    </citation>
    <scope>NUCLEOTIDE SEQUENCE [LARGE SCALE GENOMIC DNA]</scope>
    <source>
        <strain evidence="7 8">NBRC 107702</strain>
    </source>
</reference>
<feature type="domain" description="RNA polymerase sigma factor 70 region 4 type 2" evidence="6">
    <location>
        <begin position="103"/>
        <end position="153"/>
    </location>
</feature>
<dbReference type="CDD" id="cd06171">
    <property type="entry name" value="Sigma70_r4"/>
    <property type="match status" value="1"/>
</dbReference>
<dbReference type="Proteomes" id="UP000502508">
    <property type="component" value="Chromosome"/>
</dbReference>
<dbReference type="InterPro" id="IPR014284">
    <property type="entry name" value="RNA_pol_sigma-70_dom"/>
</dbReference>
<dbReference type="SUPFAM" id="SSF88946">
    <property type="entry name" value="Sigma2 domain of RNA polymerase sigma factors"/>
    <property type="match status" value="1"/>
</dbReference>
<keyword evidence="2" id="KW-0805">Transcription regulation</keyword>
<keyword evidence="3" id="KW-0731">Sigma factor</keyword>
<dbReference type="PANTHER" id="PTHR43133">
    <property type="entry name" value="RNA POLYMERASE ECF-TYPE SIGMA FACTO"/>
    <property type="match status" value="1"/>
</dbReference>
<evidence type="ECO:0000256" key="5">
    <source>
        <dbReference type="ARBA" id="ARBA00023163"/>
    </source>
</evidence>
<dbReference type="InterPro" id="IPR013249">
    <property type="entry name" value="RNA_pol_sigma70_r4_t2"/>
</dbReference>